<dbReference type="Gene3D" id="2.120.10.80">
    <property type="entry name" value="Kelch-type beta propeller"/>
    <property type="match status" value="2"/>
</dbReference>
<dbReference type="PANTHER" id="PTHR46093:SF18">
    <property type="entry name" value="FIBRONECTIN TYPE-III DOMAIN-CONTAINING PROTEIN"/>
    <property type="match status" value="1"/>
</dbReference>
<keyword evidence="1" id="KW-0880">Kelch repeat</keyword>
<dbReference type="EMBL" id="ML014121">
    <property type="protein sequence ID" value="RKP03560.1"/>
    <property type="molecule type" value="Genomic_DNA"/>
</dbReference>
<dbReference type="SMART" id="SM00612">
    <property type="entry name" value="Kelch"/>
    <property type="match status" value="2"/>
</dbReference>
<keyword evidence="2" id="KW-0677">Repeat</keyword>
<dbReference type="Proteomes" id="UP000274922">
    <property type="component" value="Unassembled WGS sequence"/>
</dbReference>
<gene>
    <name evidence="3" type="ORF">CXG81DRAFT_29240</name>
</gene>
<evidence type="ECO:0008006" key="5">
    <source>
        <dbReference type="Google" id="ProtNLM"/>
    </source>
</evidence>
<name>A0A4P9XEH8_9FUNG</name>
<protein>
    <recommendedName>
        <fullName evidence="5">Galactose oxidase</fullName>
    </recommendedName>
</protein>
<dbReference type="InterPro" id="IPR015915">
    <property type="entry name" value="Kelch-typ_b-propeller"/>
</dbReference>
<proteinExistence type="predicted"/>
<dbReference type="OrthoDB" id="10251809at2759"/>
<dbReference type="PANTHER" id="PTHR46093">
    <property type="entry name" value="ACYL-COA-BINDING DOMAIN-CONTAINING PROTEIN 5"/>
    <property type="match status" value="1"/>
</dbReference>
<evidence type="ECO:0000256" key="2">
    <source>
        <dbReference type="ARBA" id="ARBA00022737"/>
    </source>
</evidence>
<dbReference type="Pfam" id="PF24681">
    <property type="entry name" value="Kelch_KLHDC2_KLHL20_DRC7"/>
    <property type="match status" value="2"/>
</dbReference>
<reference evidence="4" key="1">
    <citation type="journal article" date="2018" name="Nat. Microbiol.">
        <title>Leveraging single-cell genomics to expand the fungal tree of life.</title>
        <authorList>
            <person name="Ahrendt S.R."/>
            <person name="Quandt C.A."/>
            <person name="Ciobanu D."/>
            <person name="Clum A."/>
            <person name="Salamov A."/>
            <person name="Andreopoulos B."/>
            <person name="Cheng J.F."/>
            <person name="Woyke T."/>
            <person name="Pelin A."/>
            <person name="Henrissat B."/>
            <person name="Reynolds N.K."/>
            <person name="Benny G.L."/>
            <person name="Smith M.E."/>
            <person name="James T.Y."/>
            <person name="Grigoriev I.V."/>
        </authorList>
    </citation>
    <scope>NUCLEOTIDE SEQUENCE [LARGE SCALE GENOMIC DNA]</scope>
    <source>
        <strain evidence="4">ATCC 52028</strain>
    </source>
</reference>
<dbReference type="SUPFAM" id="SSF117281">
    <property type="entry name" value="Kelch motif"/>
    <property type="match status" value="2"/>
</dbReference>
<accession>A0A4P9XEH8</accession>
<sequence length="345" mass="37689">MHWSTAEMLGQAPPALRAHTATRVGDRIFIFGGCDAKICYNDLYIFDTETFHWTRPIQSGEIPPPRRAHSASLVELPGQRPKIFLFGGGSGPNYYNTLYTLDTVTLFWEKPMIHPPPPSLASPTLHLGPGPRRAHTSWVWNGCFYLYAGGDGQRALSDIHMLPGGAAVKPAAPPAISSASYGWVKLATTGTAPSSRGYQTSNLIGHQVVVYGGSDGHECFHDVHVLDLRTLTWKYAPVDRPVPRLSHSALQVGSYLFVMGGHDGTRYTNDVLLLNLVTMNWEVRQICGNPPLGRGYHSAILHDSRVFLFGGYNGHTTFGDLCILDLSACAYLPQITTFAVAADIS</sequence>
<evidence type="ECO:0000313" key="3">
    <source>
        <dbReference type="EMBL" id="RKP03560.1"/>
    </source>
</evidence>
<evidence type="ECO:0000313" key="4">
    <source>
        <dbReference type="Proteomes" id="UP000274922"/>
    </source>
</evidence>
<dbReference type="AlphaFoldDB" id="A0A4P9XEH8"/>
<organism evidence="3 4">
    <name type="scientific">Caulochytrium protostelioides</name>
    <dbReference type="NCBI Taxonomy" id="1555241"/>
    <lineage>
        <taxon>Eukaryota</taxon>
        <taxon>Fungi</taxon>
        <taxon>Fungi incertae sedis</taxon>
        <taxon>Chytridiomycota</taxon>
        <taxon>Chytridiomycota incertae sedis</taxon>
        <taxon>Chytridiomycetes</taxon>
        <taxon>Caulochytriales</taxon>
        <taxon>Caulochytriaceae</taxon>
        <taxon>Caulochytrium</taxon>
    </lineage>
</organism>
<dbReference type="STRING" id="1555241.A0A4P9XEH8"/>
<dbReference type="InterPro" id="IPR006652">
    <property type="entry name" value="Kelch_1"/>
</dbReference>
<keyword evidence="4" id="KW-1185">Reference proteome</keyword>
<evidence type="ECO:0000256" key="1">
    <source>
        <dbReference type="ARBA" id="ARBA00022441"/>
    </source>
</evidence>